<dbReference type="InterPro" id="IPR019446">
    <property type="entry name" value="BMT5-like"/>
</dbReference>
<name>A0A7S3G6Q9_9EUKA</name>
<protein>
    <recommendedName>
        <fullName evidence="1">25S rRNA (uridine-N(3))-methyltransferase BMT5-like domain-containing protein</fullName>
    </recommendedName>
</protein>
<dbReference type="GO" id="GO:0070475">
    <property type="term" value="P:rRNA base methylation"/>
    <property type="evidence" value="ECO:0007669"/>
    <property type="project" value="InterPro"/>
</dbReference>
<reference evidence="2" key="1">
    <citation type="submission" date="2021-01" db="EMBL/GenBank/DDBJ databases">
        <authorList>
            <person name="Corre E."/>
            <person name="Pelletier E."/>
            <person name="Niang G."/>
            <person name="Scheremetjew M."/>
            <person name="Finn R."/>
            <person name="Kale V."/>
            <person name="Holt S."/>
            <person name="Cochrane G."/>
            <person name="Meng A."/>
            <person name="Brown T."/>
            <person name="Cohen L."/>
        </authorList>
    </citation>
    <scope>NUCLEOTIDE SEQUENCE</scope>
    <source>
        <strain evidence="2">NIES-2562</strain>
    </source>
</reference>
<accession>A0A7S3G6Q9</accession>
<evidence type="ECO:0000259" key="1">
    <source>
        <dbReference type="Pfam" id="PF10354"/>
    </source>
</evidence>
<feature type="domain" description="25S rRNA (uridine-N(3))-methyltransferase BMT5-like" evidence="1">
    <location>
        <begin position="14"/>
        <end position="191"/>
    </location>
</feature>
<evidence type="ECO:0000313" key="2">
    <source>
        <dbReference type="EMBL" id="CAE0253286.1"/>
    </source>
</evidence>
<dbReference type="AlphaFoldDB" id="A0A7S3G6Q9"/>
<dbReference type="PANTHER" id="PTHR11538">
    <property type="entry name" value="PHENYLALANYL-TRNA SYNTHETASE"/>
    <property type="match status" value="1"/>
</dbReference>
<sequence length="259" mass="28906">MAAESEEAVSKTILLVGEGNFSFAKSMILTTNEVPGSSVVATDSGASGAITDGVQEVVEQLVAQGCGVLFEIDPTKLHTYDSICQHPFERVHWVCPHDGSEASTQTLPVLLKQFFSSADYVLRTADKRRIHIVLAQNEVPRHVSKPDPTKLTLPHWYQAFYYNIVEAAEGSRYSLVEVKAFSSEIYPGFVNQNVTGAPVDQRRILKEFIFEKVKLTAEEIKDRAQLLQDKAGSPIEVDSSDVKNDKKTFLRAYYNYEKK</sequence>
<dbReference type="GO" id="GO:0070042">
    <property type="term" value="F:rRNA (uridine-N3-)-methyltransferase activity"/>
    <property type="evidence" value="ECO:0007669"/>
    <property type="project" value="InterPro"/>
</dbReference>
<dbReference type="PANTHER" id="PTHR11538:SF26">
    <property type="entry name" value="FERREDOXIN-FOLD ANTICODON-BINDING DOMAIN-CONTAINING PROTEIN 1"/>
    <property type="match status" value="1"/>
</dbReference>
<dbReference type="Pfam" id="PF10354">
    <property type="entry name" value="BMT5-like"/>
    <property type="match status" value="1"/>
</dbReference>
<gene>
    <name evidence="2" type="ORF">PBIL07802_LOCUS15520</name>
</gene>
<dbReference type="EMBL" id="HBIB01023644">
    <property type="protein sequence ID" value="CAE0253286.1"/>
    <property type="molecule type" value="Transcribed_RNA"/>
</dbReference>
<organism evidence="2">
    <name type="scientific">Palpitomonas bilix</name>
    <dbReference type="NCBI Taxonomy" id="652834"/>
    <lineage>
        <taxon>Eukaryota</taxon>
        <taxon>Eukaryota incertae sedis</taxon>
    </lineage>
</organism>
<dbReference type="GO" id="GO:0005737">
    <property type="term" value="C:cytoplasm"/>
    <property type="evidence" value="ECO:0007669"/>
    <property type="project" value="TreeGrafter"/>
</dbReference>
<proteinExistence type="predicted"/>